<feature type="domain" description="F-box associated beta-propeller type 3" evidence="2">
    <location>
        <begin position="88"/>
        <end position="403"/>
    </location>
</feature>
<sequence>MGLFLRLAVTQRERMSKTMKRKGRRRGRDMRKKHDCEIHPDLVTEILIRLPTKSLMRFKCVSKDWSSLISCRYFSHLFTVRRQQIPRLYMCLVAKDNQRVLLSSTSPDNNSFVVVDKDLSIPRMGYSANIVRGLMCFRVKKKACIYNPSTKQLLTLPAIKSDIITEQDQKKQIQYYIGHDPVSDRYKVVCTIMVSSAYLCNLKSEHWVFQLDKAGGLWKKVFPLENYHPHALGTVGRCVNGVLYYLAWIDMYNCAVFSFDTMSEELTTILVPEKVADVLSPAALMKADLIEYGGKLAIFNYTYLREVGLVDLWVLIDAGKKKWSTKSLVLQPCQRHLVQDIELMIVKGTTQDGKVILAPVEMRSRFYILCYDIQSNDLRKVEIKGVPEPSFDKECYFDLKFMDVSESLIDGAEIQNSRTNLFLVGKT</sequence>
<dbReference type="OrthoDB" id="1084782at2759"/>
<dbReference type="EMBL" id="JAEFBJ010000009">
    <property type="protein sequence ID" value="KAG7574436.1"/>
    <property type="molecule type" value="Genomic_DNA"/>
</dbReference>
<dbReference type="Proteomes" id="UP000694251">
    <property type="component" value="Chromosome 9"/>
</dbReference>
<accession>A0A8T2ARC7</accession>
<keyword evidence="4" id="KW-1185">Reference proteome</keyword>
<organism evidence="3 4">
    <name type="scientific">Arabidopsis suecica</name>
    <name type="common">Swedish thale-cress</name>
    <name type="synonym">Cardaminopsis suecica</name>
    <dbReference type="NCBI Taxonomy" id="45249"/>
    <lineage>
        <taxon>Eukaryota</taxon>
        <taxon>Viridiplantae</taxon>
        <taxon>Streptophyta</taxon>
        <taxon>Embryophyta</taxon>
        <taxon>Tracheophyta</taxon>
        <taxon>Spermatophyta</taxon>
        <taxon>Magnoliopsida</taxon>
        <taxon>eudicotyledons</taxon>
        <taxon>Gunneridae</taxon>
        <taxon>Pentapetalae</taxon>
        <taxon>rosids</taxon>
        <taxon>malvids</taxon>
        <taxon>Brassicales</taxon>
        <taxon>Brassicaceae</taxon>
        <taxon>Camelineae</taxon>
        <taxon>Arabidopsis</taxon>
    </lineage>
</organism>
<evidence type="ECO:0000259" key="2">
    <source>
        <dbReference type="Pfam" id="PF08268"/>
    </source>
</evidence>
<dbReference type="NCBIfam" id="TIGR01640">
    <property type="entry name" value="F_box_assoc_1"/>
    <property type="match status" value="1"/>
</dbReference>
<dbReference type="InterPro" id="IPR001810">
    <property type="entry name" value="F-box_dom"/>
</dbReference>
<feature type="domain" description="F-box" evidence="1">
    <location>
        <begin position="40"/>
        <end position="71"/>
    </location>
</feature>
<name>A0A8T2ARC7_ARASU</name>
<dbReference type="AlphaFoldDB" id="A0A8T2ARC7"/>
<dbReference type="PANTHER" id="PTHR31111">
    <property type="entry name" value="BNAA05G37150D PROTEIN-RELATED"/>
    <property type="match status" value="1"/>
</dbReference>
<gene>
    <name evidence="3" type="ORF">ISN44_As09g026240</name>
</gene>
<reference evidence="3 4" key="1">
    <citation type="submission" date="2020-12" db="EMBL/GenBank/DDBJ databases">
        <title>Concerted genomic and epigenomic changes stabilize Arabidopsis allopolyploids.</title>
        <authorList>
            <person name="Chen Z."/>
        </authorList>
    </citation>
    <scope>NUCLEOTIDE SEQUENCE [LARGE SCALE GENOMIC DNA]</scope>
    <source>
        <strain evidence="3">As9502</strain>
        <tissue evidence="3">Leaf</tissue>
    </source>
</reference>
<evidence type="ECO:0000259" key="1">
    <source>
        <dbReference type="Pfam" id="PF00646"/>
    </source>
</evidence>
<dbReference type="InterPro" id="IPR013187">
    <property type="entry name" value="F-box-assoc_dom_typ3"/>
</dbReference>
<evidence type="ECO:0000313" key="3">
    <source>
        <dbReference type="EMBL" id="KAG7574436.1"/>
    </source>
</evidence>
<dbReference type="Pfam" id="PF08268">
    <property type="entry name" value="FBA_3"/>
    <property type="match status" value="1"/>
</dbReference>
<proteinExistence type="predicted"/>
<evidence type="ECO:0000313" key="4">
    <source>
        <dbReference type="Proteomes" id="UP000694251"/>
    </source>
</evidence>
<protein>
    <submittedName>
        <fullName evidence="3">F-box domain</fullName>
    </submittedName>
</protein>
<comment type="caution">
    <text evidence="3">The sequence shown here is derived from an EMBL/GenBank/DDBJ whole genome shotgun (WGS) entry which is preliminary data.</text>
</comment>
<dbReference type="CDD" id="cd22157">
    <property type="entry name" value="F-box_AtFBW1-like"/>
    <property type="match status" value="1"/>
</dbReference>
<dbReference type="Pfam" id="PF00646">
    <property type="entry name" value="F-box"/>
    <property type="match status" value="1"/>
</dbReference>
<dbReference type="PANTHER" id="PTHR31111:SF14">
    <property type="entry name" value="F-BOX ASSOCIATED DOMAIN-CONTAINING PROTEIN"/>
    <property type="match status" value="1"/>
</dbReference>
<dbReference type="InterPro" id="IPR017451">
    <property type="entry name" value="F-box-assoc_interact_dom"/>
</dbReference>